<keyword evidence="4" id="KW-0028">Amino-acid biosynthesis</keyword>
<dbReference type="PANTHER" id="PTHR21089">
    <property type="entry name" value="SHIKIMATE DEHYDROGENASE"/>
    <property type="match status" value="1"/>
</dbReference>
<comment type="pathway">
    <text evidence="1">Metabolic intermediate biosynthesis; chorismate biosynthesis; chorismate from D-erythrose 4-phosphate and phosphoenolpyruvate: step 4/7.</text>
</comment>
<dbReference type="STRING" id="49186.SAMN05421647_108194"/>
<accession>A0A1N6VDF9</accession>
<dbReference type="RefSeq" id="WP_076464582.1">
    <property type="nucleotide sequence ID" value="NZ_FTMN01000008.1"/>
</dbReference>
<keyword evidence="2" id="KW-0521">NADP</keyword>
<sequence length="283" mass="30073">MLKLGLIGQSIAQSRAPALHTMLGELHGLEVSYALHEPKDASSGAFADTLRELQQAGYRGCNVTFPYKQIAVSHAQQMNKAVQRVGSTNTLAFGEQLFAGNTDYTGFIRGYQARMGDKAAGSVLLLGAGGVGRAVAFALLELGATEIAVYDLSHEGAESLVAALCAAGIKATAVSDDKLGQAARQADGLINCTPIGHYKTPGIPLPAEYIQGQRWAFDAVYTPLDTPFLVAAKAAGLELVTGFDLFFFQGLDAFEIFADMKVDPARVLEPFKARFDIKSALID</sequence>
<dbReference type="Pfam" id="PF08501">
    <property type="entry name" value="Shikimate_dh_N"/>
    <property type="match status" value="1"/>
</dbReference>
<dbReference type="Proteomes" id="UP000186895">
    <property type="component" value="Unassembled WGS sequence"/>
</dbReference>
<dbReference type="SUPFAM" id="SSF53223">
    <property type="entry name" value="Aminoacid dehydrogenase-like, N-terminal domain"/>
    <property type="match status" value="1"/>
</dbReference>
<dbReference type="GO" id="GO:0019632">
    <property type="term" value="P:shikimate metabolic process"/>
    <property type="evidence" value="ECO:0007669"/>
    <property type="project" value="TreeGrafter"/>
</dbReference>
<dbReference type="CDD" id="cd01065">
    <property type="entry name" value="NAD_bind_Shikimate_DH"/>
    <property type="match status" value="1"/>
</dbReference>
<dbReference type="GO" id="GO:0004764">
    <property type="term" value="F:shikimate 3-dehydrogenase (NADP+) activity"/>
    <property type="evidence" value="ECO:0007669"/>
    <property type="project" value="InterPro"/>
</dbReference>
<evidence type="ECO:0000256" key="4">
    <source>
        <dbReference type="ARBA" id="ARBA00023141"/>
    </source>
</evidence>
<feature type="domain" description="Shikimate dehydrogenase substrate binding N-terminal" evidence="5">
    <location>
        <begin position="6"/>
        <end position="91"/>
    </location>
</feature>
<keyword evidence="4" id="KW-0057">Aromatic amino acid biosynthesis</keyword>
<dbReference type="InterPro" id="IPR013708">
    <property type="entry name" value="Shikimate_DH-bd_N"/>
</dbReference>
<dbReference type="GO" id="GO:0009073">
    <property type="term" value="P:aromatic amino acid family biosynthetic process"/>
    <property type="evidence" value="ECO:0007669"/>
    <property type="project" value="UniProtKB-KW"/>
</dbReference>
<dbReference type="GO" id="GO:0005829">
    <property type="term" value="C:cytosol"/>
    <property type="evidence" value="ECO:0007669"/>
    <property type="project" value="TreeGrafter"/>
</dbReference>
<dbReference type="Gene3D" id="3.40.50.10860">
    <property type="entry name" value="Leucine Dehydrogenase, chain A, domain 1"/>
    <property type="match status" value="1"/>
</dbReference>
<dbReference type="GO" id="GO:0009423">
    <property type="term" value="P:chorismate biosynthetic process"/>
    <property type="evidence" value="ECO:0007669"/>
    <property type="project" value="TreeGrafter"/>
</dbReference>
<keyword evidence="3" id="KW-0560">Oxidoreductase</keyword>
<proteinExistence type="predicted"/>
<dbReference type="GO" id="GO:0050661">
    <property type="term" value="F:NADP binding"/>
    <property type="evidence" value="ECO:0007669"/>
    <property type="project" value="TreeGrafter"/>
</dbReference>
<evidence type="ECO:0000256" key="3">
    <source>
        <dbReference type="ARBA" id="ARBA00023002"/>
    </source>
</evidence>
<dbReference type="PANTHER" id="PTHR21089:SF1">
    <property type="entry name" value="BIFUNCTIONAL 3-DEHYDROQUINATE DEHYDRATASE_SHIKIMATE DEHYDROGENASE, CHLOROPLASTIC"/>
    <property type="match status" value="1"/>
</dbReference>
<dbReference type="InterPro" id="IPR036291">
    <property type="entry name" value="NAD(P)-bd_dom_sf"/>
</dbReference>
<name>A0A1N6VDF9_9GAMM</name>
<evidence type="ECO:0000313" key="7">
    <source>
        <dbReference type="Proteomes" id="UP000186895"/>
    </source>
</evidence>
<dbReference type="EMBL" id="FTMN01000008">
    <property type="protein sequence ID" value="SIQ75953.1"/>
    <property type="molecule type" value="Genomic_DNA"/>
</dbReference>
<dbReference type="AlphaFoldDB" id="A0A1N6VDF9"/>
<dbReference type="InterPro" id="IPR022893">
    <property type="entry name" value="Shikimate_DH_fam"/>
</dbReference>
<keyword evidence="7" id="KW-1185">Reference proteome</keyword>
<evidence type="ECO:0000256" key="2">
    <source>
        <dbReference type="ARBA" id="ARBA00022857"/>
    </source>
</evidence>
<dbReference type="InterPro" id="IPR046346">
    <property type="entry name" value="Aminoacid_DH-like_N_sf"/>
</dbReference>
<dbReference type="SUPFAM" id="SSF51735">
    <property type="entry name" value="NAD(P)-binding Rossmann-fold domains"/>
    <property type="match status" value="1"/>
</dbReference>
<gene>
    <name evidence="6" type="ORF">SAMN05421647_108194</name>
</gene>
<evidence type="ECO:0000259" key="5">
    <source>
        <dbReference type="Pfam" id="PF08501"/>
    </source>
</evidence>
<dbReference type="Gene3D" id="3.40.50.720">
    <property type="entry name" value="NAD(P)-binding Rossmann-like Domain"/>
    <property type="match status" value="1"/>
</dbReference>
<protein>
    <submittedName>
        <fullName evidence="6">Shikimate dehydrogenase</fullName>
    </submittedName>
</protein>
<evidence type="ECO:0000313" key="6">
    <source>
        <dbReference type="EMBL" id="SIQ75953.1"/>
    </source>
</evidence>
<evidence type="ECO:0000256" key="1">
    <source>
        <dbReference type="ARBA" id="ARBA00004871"/>
    </source>
</evidence>
<organism evidence="6 7">
    <name type="scientific">Marinobacterium stanieri</name>
    <dbReference type="NCBI Taxonomy" id="49186"/>
    <lineage>
        <taxon>Bacteria</taxon>
        <taxon>Pseudomonadati</taxon>
        <taxon>Pseudomonadota</taxon>
        <taxon>Gammaproteobacteria</taxon>
        <taxon>Oceanospirillales</taxon>
        <taxon>Oceanospirillaceae</taxon>
        <taxon>Marinobacterium</taxon>
    </lineage>
</organism>
<reference evidence="6 7" key="1">
    <citation type="submission" date="2017-01" db="EMBL/GenBank/DDBJ databases">
        <authorList>
            <person name="Mah S.A."/>
            <person name="Swanson W.J."/>
            <person name="Moy G.W."/>
            <person name="Vacquier V.D."/>
        </authorList>
    </citation>
    <scope>NUCLEOTIDE SEQUENCE [LARGE SCALE GENOMIC DNA]</scope>
    <source>
        <strain evidence="6 7">DSM 7027</strain>
    </source>
</reference>